<proteinExistence type="predicted"/>
<evidence type="ECO:0000313" key="2">
    <source>
        <dbReference type="Proteomes" id="UP000789508"/>
    </source>
</evidence>
<keyword evidence="2" id="KW-1185">Reference proteome</keyword>
<protein>
    <submittedName>
        <fullName evidence="1">6166_t:CDS:1</fullName>
    </submittedName>
</protein>
<gene>
    <name evidence="1" type="ORF">ALEPTO_LOCUS7750</name>
</gene>
<comment type="caution">
    <text evidence="1">The sequence shown here is derived from an EMBL/GenBank/DDBJ whole genome shotgun (WGS) entry which is preliminary data.</text>
</comment>
<dbReference type="EMBL" id="CAJVPS010003616">
    <property type="protein sequence ID" value="CAG8592060.1"/>
    <property type="molecule type" value="Genomic_DNA"/>
</dbReference>
<dbReference type="Proteomes" id="UP000789508">
    <property type="component" value="Unassembled WGS sequence"/>
</dbReference>
<reference evidence="1" key="1">
    <citation type="submission" date="2021-06" db="EMBL/GenBank/DDBJ databases">
        <authorList>
            <person name="Kallberg Y."/>
            <person name="Tangrot J."/>
            <person name="Rosling A."/>
        </authorList>
    </citation>
    <scope>NUCLEOTIDE SEQUENCE</scope>
    <source>
        <strain evidence="1">FL130A</strain>
    </source>
</reference>
<organism evidence="1 2">
    <name type="scientific">Ambispora leptoticha</name>
    <dbReference type="NCBI Taxonomy" id="144679"/>
    <lineage>
        <taxon>Eukaryota</taxon>
        <taxon>Fungi</taxon>
        <taxon>Fungi incertae sedis</taxon>
        <taxon>Mucoromycota</taxon>
        <taxon>Glomeromycotina</taxon>
        <taxon>Glomeromycetes</taxon>
        <taxon>Archaeosporales</taxon>
        <taxon>Ambisporaceae</taxon>
        <taxon>Ambispora</taxon>
    </lineage>
</organism>
<name>A0A9N9GA11_9GLOM</name>
<evidence type="ECO:0000313" key="1">
    <source>
        <dbReference type="EMBL" id="CAG8592060.1"/>
    </source>
</evidence>
<dbReference type="AlphaFoldDB" id="A0A9N9GA11"/>
<dbReference type="OrthoDB" id="2431961at2759"/>
<sequence>MDDIFKEPRLKSSKFFDYKCPNILGIHKFFTEEPASKWCLETFVNRLICEETELSFEQVQELFLANLDQINNQMNVCTPIRAFCSSYIDWMQTWKGQAVSNACNEYFQECATLKTNLKHKRKHKEIAEDLVSENAKYTAFQSIFQRPQRGISQTPTTPNKRMIEHEKVKRYVESIQIICAFGINTSELENLVGKDLADEISSYRDRIPSVWTENLEKYFDNALDKTGKNFKLAIQEEIEGGEESVNKFRLYCEKVLMEFFNLVDVFPTLSRTIKERKFTIYHISPLFMFYESTFGTLEFDWIETHARSAKIVKTPTDSGIVLVDVKGIRVSDDKEIWHMEVSGPPSNPTTRHTVYDTKKTLHTDILNLVDILRNHLDLDVNIAKKIKVFSMQVIAYRLTLYALSMLEDGQFVAYELASAELPFDFDSRSKYMAIMRMMAIFHDEVVQQKAIMDKIDRILIPCKGKNVRSVLRVPENLRDI</sequence>
<accession>A0A9N9GA11</accession>